<feature type="region of interest" description="Disordered" evidence="1">
    <location>
        <begin position="143"/>
        <end position="997"/>
    </location>
</feature>
<feature type="compositionally biased region" description="Polar residues" evidence="1">
    <location>
        <begin position="417"/>
        <end position="434"/>
    </location>
</feature>
<feature type="compositionally biased region" description="Polar residues" evidence="1">
    <location>
        <begin position="23"/>
        <end position="36"/>
    </location>
</feature>
<feature type="region of interest" description="Disordered" evidence="1">
    <location>
        <begin position="1"/>
        <end position="52"/>
    </location>
</feature>
<feature type="compositionally biased region" description="Pro residues" evidence="1">
    <location>
        <begin position="486"/>
        <end position="500"/>
    </location>
</feature>
<organism evidence="2 3">
    <name type="scientific">Marasmius tenuissimus</name>
    <dbReference type="NCBI Taxonomy" id="585030"/>
    <lineage>
        <taxon>Eukaryota</taxon>
        <taxon>Fungi</taxon>
        <taxon>Dikarya</taxon>
        <taxon>Basidiomycota</taxon>
        <taxon>Agaricomycotina</taxon>
        <taxon>Agaricomycetes</taxon>
        <taxon>Agaricomycetidae</taxon>
        <taxon>Agaricales</taxon>
        <taxon>Marasmiineae</taxon>
        <taxon>Marasmiaceae</taxon>
        <taxon>Marasmius</taxon>
    </lineage>
</organism>
<feature type="compositionally biased region" description="Basic and acidic residues" evidence="1">
    <location>
        <begin position="678"/>
        <end position="706"/>
    </location>
</feature>
<feature type="compositionally biased region" description="Basic and acidic residues" evidence="1">
    <location>
        <begin position="759"/>
        <end position="770"/>
    </location>
</feature>
<protein>
    <submittedName>
        <fullName evidence="2">Uncharacterized protein</fullName>
    </submittedName>
</protein>
<feature type="compositionally biased region" description="Basic and acidic residues" evidence="1">
    <location>
        <begin position="841"/>
        <end position="860"/>
    </location>
</feature>
<feature type="compositionally biased region" description="Basic and acidic residues" evidence="1">
    <location>
        <begin position="899"/>
        <end position="912"/>
    </location>
</feature>
<name>A0ABR2ZT85_9AGAR</name>
<reference evidence="2 3" key="1">
    <citation type="submission" date="2024-05" db="EMBL/GenBank/DDBJ databases">
        <title>A draft genome resource for the thread blight pathogen Marasmius tenuissimus strain MS-2.</title>
        <authorList>
            <person name="Yulfo-Soto G.E."/>
            <person name="Baruah I.K."/>
            <person name="Amoako-Attah I."/>
            <person name="Bukari Y."/>
            <person name="Meinhardt L.W."/>
            <person name="Bailey B.A."/>
            <person name="Cohen S.P."/>
        </authorList>
    </citation>
    <scope>NUCLEOTIDE SEQUENCE [LARGE SCALE GENOMIC DNA]</scope>
    <source>
        <strain evidence="2 3">MS-2</strain>
    </source>
</reference>
<feature type="compositionally biased region" description="Low complexity" evidence="1">
    <location>
        <begin position="879"/>
        <end position="898"/>
    </location>
</feature>
<feature type="compositionally biased region" description="Basic and acidic residues" evidence="1">
    <location>
        <begin position="288"/>
        <end position="377"/>
    </location>
</feature>
<comment type="caution">
    <text evidence="2">The sequence shown here is derived from an EMBL/GenBank/DDBJ whole genome shotgun (WGS) entry which is preliminary data.</text>
</comment>
<proteinExistence type="predicted"/>
<feature type="compositionally biased region" description="Polar residues" evidence="1">
    <location>
        <begin position="589"/>
        <end position="604"/>
    </location>
</feature>
<feature type="compositionally biased region" description="Polar residues" evidence="1">
    <location>
        <begin position="508"/>
        <end position="526"/>
    </location>
</feature>
<feature type="compositionally biased region" description="Basic and acidic residues" evidence="1">
    <location>
        <begin position="819"/>
        <end position="828"/>
    </location>
</feature>
<dbReference type="Proteomes" id="UP001437256">
    <property type="component" value="Unassembled WGS sequence"/>
</dbReference>
<evidence type="ECO:0000313" key="3">
    <source>
        <dbReference type="Proteomes" id="UP001437256"/>
    </source>
</evidence>
<evidence type="ECO:0000313" key="2">
    <source>
        <dbReference type="EMBL" id="KAL0064540.1"/>
    </source>
</evidence>
<feature type="compositionally biased region" description="Basic and acidic residues" evidence="1">
    <location>
        <begin position="153"/>
        <end position="167"/>
    </location>
</feature>
<gene>
    <name evidence="2" type="ORF">AAF712_008485</name>
</gene>
<feature type="compositionally biased region" description="Basic and acidic residues" evidence="1">
    <location>
        <begin position="463"/>
        <end position="476"/>
    </location>
</feature>
<sequence>MSARQNKKQRKGRNPHQHRERTVTTLTGDSDTVFSTNHHHHSNNNNGNTEDLAQQGSAMTHAFNPVMSGFGFNNFAGNLPQQAQYMPQDPTPHIPGDNDLEKLENLKQMIKNGQHELFTTAPNPLALAQLYLGEIESSAQQAQSTALGALDDDASRPPRLQSKDMMRKAGAGSSGHNISQGMGAQISQSHPSGAGSSSAVKPSNYPPDSKNPTIYDPLGDNAMQIPNANNTAPLATRMSRSDDNNSQYPDSRPGSYPDDLSSREFIPRRDSVPLPISNGSAQPSVAGREPRYYDPRERDGERDREAWDRERRNSDVRYGGNERRLSDPRRHEPAIYPPRRYDSNDEDRRRDDRLNARPLDERDRFPPRYDARDRDRYPPPPSQRLDEREYERRAPYVDDPMGPPTEPRGSLAESRVANGSSQPYVSSALSTPSLPTGPAKRNADDRAIRPPATQSSQLQATPEEGRVPTLEERIGDRLPSLQERLNPPPARGGPSLPPQSPSAVGNDMVSSASASQPTLEQRITPASGSVNSGVGGPGVLPRSAASRDFRDRNMGGPDVPTGPARALASNLAGTGPPSVTSERGRSLTRDSISNAPTSPATPVDSTGRYPPRDGRNVTTHNTGVRSSSVSASATRGHSPATSVTGGGGRHDVYRPAHRESSRERLPSAVPPPGANSYRPDERPYLDRERERDRPDMDPSRYPERYNGRYSPPYDRDRRVYPPPTSSQPPVPYNDRDRRLSAPPSRDYPPNPSSNPTYDYSRDGDRRREWPAAEDDPYWKSSRPPYPPEKERYERAPPAPAPHNSTPSLPLPSRGAPGWETRDEHDNRRAAQLNIYPPARSPSRDRPLNYETRPYNDRPRYDPMATPNPHGHPQSAVALAASARIRQRSPSPRRPTASAMDDRPPLKRPRDDSYSSGPGSYPRPREPVSSAPPARYPPQDYDPRPPLPVERAEYRRPDYPGAYDRPRSPPRGGVPGGGNYPNTYRSDDRRYVHPPQPR</sequence>
<accession>A0ABR2ZT85</accession>
<feature type="compositionally biased region" description="Basic and acidic residues" evidence="1">
    <location>
        <begin position="384"/>
        <end position="396"/>
    </location>
</feature>
<feature type="compositionally biased region" description="Low complexity" evidence="1">
    <location>
        <begin position="622"/>
        <end position="636"/>
    </location>
</feature>
<feature type="compositionally biased region" description="Polar residues" evidence="1">
    <location>
        <begin position="174"/>
        <end position="191"/>
    </location>
</feature>
<dbReference type="EMBL" id="JBBXMP010000060">
    <property type="protein sequence ID" value="KAL0064540.1"/>
    <property type="molecule type" value="Genomic_DNA"/>
</dbReference>
<feature type="compositionally biased region" description="Polar residues" evidence="1">
    <location>
        <begin position="224"/>
        <end position="233"/>
    </location>
</feature>
<feature type="compositionally biased region" description="Basic and acidic residues" evidence="1">
    <location>
        <begin position="260"/>
        <end position="271"/>
    </location>
</feature>
<feature type="compositionally biased region" description="Basic and acidic residues" evidence="1">
    <location>
        <begin position="648"/>
        <end position="665"/>
    </location>
</feature>
<keyword evidence="3" id="KW-1185">Reference proteome</keyword>
<feature type="compositionally biased region" description="Basic residues" evidence="1">
    <location>
        <begin position="1"/>
        <end position="19"/>
    </location>
</feature>
<feature type="compositionally biased region" description="Pro residues" evidence="1">
    <location>
        <begin position="720"/>
        <end position="731"/>
    </location>
</feature>
<evidence type="ECO:0000256" key="1">
    <source>
        <dbReference type="SAM" id="MobiDB-lite"/>
    </source>
</evidence>